<reference evidence="2 3" key="1">
    <citation type="submission" date="2013-12" db="EMBL/GenBank/DDBJ databases">
        <authorList>
            <person name="Cubeta M."/>
            <person name="Pakala S."/>
            <person name="Fedorova N."/>
            <person name="Thomas E."/>
            <person name="Dean R."/>
            <person name="Jabaji S."/>
            <person name="Neate S."/>
            <person name="Toda T."/>
            <person name="Tavantzis S."/>
            <person name="Vilgalys R."/>
            <person name="Bharathan N."/>
            <person name="Pakala S."/>
            <person name="Losada L.S."/>
            <person name="Zafar N."/>
            <person name="Nierman W."/>
        </authorList>
    </citation>
    <scope>NUCLEOTIDE SEQUENCE [LARGE SCALE GENOMIC DNA]</scope>
    <source>
        <strain evidence="2 3">123E</strain>
    </source>
</reference>
<proteinExistence type="predicted"/>
<dbReference type="Proteomes" id="UP000027456">
    <property type="component" value="Unassembled WGS sequence"/>
</dbReference>
<dbReference type="OrthoDB" id="5572844at2759"/>
<dbReference type="InterPro" id="IPR018608">
    <property type="entry name" value="Gti1/Pac2"/>
</dbReference>
<gene>
    <name evidence="2" type="ORF">V565_048590</name>
</gene>
<dbReference type="GO" id="GO:0003677">
    <property type="term" value="F:DNA binding"/>
    <property type="evidence" value="ECO:0007669"/>
    <property type="project" value="TreeGrafter"/>
</dbReference>
<accession>A0A074SQJ0</accession>
<dbReference type="PANTHER" id="PTHR28027">
    <property type="entry name" value="TRANSCRIPTIONAL REGULATOR MIT1"/>
    <property type="match status" value="1"/>
</dbReference>
<keyword evidence="3" id="KW-1185">Reference proteome</keyword>
<evidence type="ECO:0000313" key="2">
    <source>
        <dbReference type="EMBL" id="KEP52232.1"/>
    </source>
</evidence>
<dbReference type="Pfam" id="PF09729">
    <property type="entry name" value="Gti1_Pac2"/>
    <property type="match status" value="1"/>
</dbReference>
<sequence length="494" mass="55021">MNQSDISQSPKLILKSTKDALLIIEAAERGLFPRLVRRLTEQERAQSIYSGSILVYDEFESHIRRFTDTLVWSPSRIIGNYLVYREMKEREPRPTSRAGAALPPQPASARSLVRPRIDSSLEQSEAERKRREQLYVGSLTHNERFKPDGLVKRTFSLMTEGKHIHVICYYTYQDAMEDRFLTPSEYPEFSGLSISQDLLKDKSVFRVPPQIEQLANGRLVYAGEEEKKGSSDSERTSMEADRTSPSTSSAGGTTSFPSVPSLPLLPSMSTELLSGSMLELPPLRPLPPTRAWDCIPAADPSVFDSPAYTCQARTNATRYEFSEFNSPTHTPDQMSLPPLSIPQITPSPPLSRSVSRLRDGRQNPYPDNQGRPRAANLNIARSLRETEFNPTSSSFSPFAMPEFTPVTSSPELHEQLAWSTPPPSFNSGEHSMIQEFGYSGAMGDASMRSGVLDHSPSHIESRPYGHEVGPSGETVEYDLVPTARYGRAGNTSIE</sequence>
<dbReference type="STRING" id="1423351.A0A074SQJ0"/>
<organism evidence="2 3">
    <name type="scientific">Rhizoctonia solani 123E</name>
    <dbReference type="NCBI Taxonomy" id="1423351"/>
    <lineage>
        <taxon>Eukaryota</taxon>
        <taxon>Fungi</taxon>
        <taxon>Dikarya</taxon>
        <taxon>Basidiomycota</taxon>
        <taxon>Agaricomycotina</taxon>
        <taxon>Agaricomycetes</taxon>
        <taxon>Cantharellales</taxon>
        <taxon>Ceratobasidiaceae</taxon>
        <taxon>Rhizoctonia</taxon>
    </lineage>
</organism>
<feature type="region of interest" description="Disordered" evidence="1">
    <location>
        <begin position="323"/>
        <end position="373"/>
    </location>
</feature>
<comment type="caution">
    <text evidence="2">The sequence shown here is derived from an EMBL/GenBank/DDBJ whole genome shotgun (WGS) entry which is preliminary data.</text>
</comment>
<dbReference type="AlphaFoldDB" id="A0A074SQJ0"/>
<feature type="compositionally biased region" description="Basic and acidic residues" evidence="1">
    <location>
        <begin position="455"/>
        <end position="465"/>
    </location>
</feature>
<dbReference type="HOGENOM" id="CLU_043070_0_0_1"/>
<feature type="compositionally biased region" description="Low complexity" evidence="1">
    <location>
        <begin position="243"/>
        <end position="262"/>
    </location>
</feature>
<feature type="region of interest" description="Disordered" evidence="1">
    <location>
        <begin position="92"/>
        <end position="116"/>
    </location>
</feature>
<feature type="compositionally biased region" description="Polar residues" evidence="1">
    <location>
        <begin position="323"/>
        <end position="333"/>
    </location>
</feature>
<dbReference type="PANTHER" id="PTHR28027:SF2">
    <property type="entry name" value="TRANSCRIPTIONAL REGULATOR MIT1"/>
    <property type="match status" value="1"/>
</dbReference>
<feature type="region of interest" description="Disordered" evidence="1">
    <location>
        <begin position="222"/>
        <end position="262"/>
    </location>
</feature>
<feature type="compositionally biased region" description="Basic and acidic residues" evidence="1">
    <location>
        <begin position="224"/>
        <end position="242"/>
    </location>
</feature>
<evidence type="ECO:0000313" key="3">
    <source>
        <dbReference type="Proteomes" id="UP000027456"/>
    </source>
</evidence>
<feature type="region of interest" description="Disordered" evidence="1">
    <location>
        <begin position="448"/>
        <end position="494"/>
    </location>
</feature>
<name>A0A074SQJ0_9AGAM</name>
<dbReference type="EMBL" id="AZST01000117">
    <property type="protein sequence ID" value="KEP52232.1"/>
    <property type="molecule type" value="Genomic_DNA"/>
</dbReference>
<evidence type="ECO:0000256" key="1">
    <source>
        <dbReference type="SAM" id="MobiDB-lite"/>
    </source>
</evidence>
<protein>
    <submittedName>
        <fullName evidence="2">Gti1/pac2 family protein</fullName>
    </submittedName>
</protein>